<proteinExistence type="inferred from homology"/>
<name>A0A917RHW1_9NOCA</name>
<feature type="compositionally biased region" description="Low complexity" evidence="2">
    <location>
        <begin position="401"/>
        <end position="410"/>
    </location>
</feature>
<dbReference type="RefSeq" id="WP_058854454.1">
    <property type="nucleotide sequence ID" value="NZ_BMMH01000004.1"/>
</dbReference>
<dbReference type="EMBL" id="BMMH01000004">
    <property type="protein sequence ID" value="GGL08542.1"/>
    <property type="molecule type" value="Genomic_DNA"/>
</dbReference>
<evidence type="ECO:0000256" key="2">
    <source>
        <dbReference type="SAM" id="MobiDB-lite"/>
    </source>
</evidence>
<dbReference type="InterPro" id="IPR027381">
    <property type="entry name" value="LytR/CpsA/Psr_C"/>
</dbReference>
<reference evidence="5" key="2">
    <citation type="submission" date="2020-09" db="EMBL/GenBank/DDBJ databases">
        <authorList>
            <person name="Sun Q."/>
            <person name="Zhou Y."/>
        </authorList>
    </citation>
    <scope>NUCLEOTIDE SEQUENCE</scope>
    <source>
        <strain evidence="5">CGMCC 4.3508</strain>
    </source>
</reference>
<evidence type="ECO:0008006" key="7">
    <source>
        <dbReference type="Google" id="ProtNLM"/>
    </source>
</evidence>
<dbReference type="Pfam" id="PF13399">
    <property type="entry name" value="LytR_C"/>
    <property type="match status" value="1"/>
</dbReference>
<dbReference type="Gene3D" id="3.40.630.190">
    <property type="entry name" value="LCP protein"/>
    <property type="match status" value="1"/>
</dbReference>
<evidence type="ECO:0000256" key="1">
    <source>
        <dbReference type="ARBA" id="ARBA00006068"/>
    </source>
</evidence>
<dbReference type="Gene3D" id="3.30.70.2390">
    <property type="match status" value="1"/>
</dbReference>
<dbReference type="Proteomes" id="UP000638263">
    <property type="component" value="Unassembled WGS sequence"/>
</dbReference>
<keyword evidence="6" id="KW-1185">Reference proteome</keyword>
<comment type="similarity">
    <text evidence="1">Belongs to the LytR/CpsA/Psr (LCP) family.</text>
</comment>
<dbReference type="AlphaFoldDB" id="A0A917RHW1"/>
<dbReference type="PANTHER" id="PTHR33392:SF6">
    <property type="entry name" value="POLYISOPRENYL-TEICHOIC ACID--PEPTIDOGLYCAN TEICHOIC ACID TRANSFERASE TAGU"/>
    <property type="match status" value="1"/>
</dbReference>
<accession>A0A917RHW1</accession>
<feature type="domain" description="Cell envelope-related transcriptional attenuator" evidence="3">
    <location>
        <begin position="93"/>
        <end position="261"/>
    </location>
</feature>
<reference evidence="5" key="1">
    <citation type="journal article" date="2014" name="Int. J. Syst. Evol. Microbiol.">
        <title>Complete genome sequence of Corynebacterium casei LMG S-19264T (=DSM 44701T), isolated from a smear-ripened cheese.</title>
        <authorList>
            <consortium name="US DOE Joint Genome Institute (JGI-PGF)"/>
            <person name="Walter F."/>
            <person name="Albersmeier A."/>
            <person name="Kalinowski J."/>
            <person name="Ruckert C."/>
        </authorList>
    </citation>
    <scope>NUCLEOTIDE SEQUENCE</scope>
    <source>
        <strain evidence="5">CGMCC 4.3508</strain>
    </source>
</reference>
<dbReference type="InterPro" id="IPR004474">
    <property type="entry name" value="LytR_CpsA_psr"/>
</dbReference>
<dbReference type="NCBIfam" id="TIGR00350">
    <property type="entry name" value="lytR_cpsA_psr"/>
    <property type="match status" value="1"/>
</dbReference>
<evidence type="ECO:0000259" key="3">
    <source>
        <dbReference type="Pfam" id="PF03816"/>
    </source>
</evidence>
<feature type="region of interest" description="Disordered" evidence="2">
    <location>
        <begin position="462"/>
        <end position="491"/>
    </location>
</feature>
<sequence length="491" mass="50737">MAQRGEPTLWSPVRVLVASVALIVLIATGFAWRGVDSLVSNIERISDLGLGGHTDGAVDILLVGVDSRTDAKGNPLSDAERAMLHAGDEIGTNTDTIVLVRVPNDGRSATAISIPRDAYVAIPRMGKGKINSAYGITKQTVQDDLLAEGASAEDAEAQSTQRGRQALIESVAGLTGITVDHYAEVSLLGFVLLTDAVGGVDVCLRHAVDEPMSGAYFPSGRQKLDGPQALSFVRQRHNLERGDLDRIVRQQVFMAQLVHQVVSADSLSNPSRLRELSDAVGRTVVLDEGWDLLGFLNQLQDLAAGEVTFETIPVADLNGTTSNGESVVRVDPDEVHEYVAALVGEEPTSRPATETTTPNVNPSNVEVSVYNSSTVSGLANAVAQELIDLGYTQGAVGNYSGGSSVSQSQVRAPSASDPGGKAVAAALGGLPVVSDPSIATGAVNVVLTSGYAGPGSGSGDVIDFGSTSTSATPVPPAPPIAAAEDGPTCVN</sequence>
<dbReference type="InterPro" id="IPR050922">
    <property type="entry name" value="LytR/CpsA/Psr_CW_biosynth"/>
</dbReference>
<dbReference type="PANTHER" id="PTHR33392">
    <property type="entry name" value="POLYISOPRENYL-TEICHOIC ACID--PEPTIDOGLYCAN TEICHOIC ACID TRANSFERASE TAGU"/>
    <property type="match status" value="1"/>
</dbReference>
<dbReference type="Pfam" id="PF03816">
    <property type="entry name" value="LytR_cpsA_psr"/>
    <property type="match status" value="1"/>
</dbReference>
<feature type="domain" description="LytR/CpsA/Psr regulator C-terminal" evidence="4">
    <location>
        <begin position="364"/>
        <end position="451"/>
    </location>
</feature>
<evidence type="ECO:0000313" key="5">
    <source>
        <dbReference type="EMBL" id="GGL08542.1"/>
    </source>
</evidence>
<protein>
    <recommendedName>
        <fullName evidence="7">LytR family transcriptional regulator</fullName>
    </recommendedName>
</protein>
<comment type="caution">
    <text evidence="5">The sequence shown here is derived from an EMBL/GenBank/DDBJ whole genome shotgun (WGS) entry which is preliminary data.</text>
</comment>
<feature type="region of interest" description="Disordered" evidence="2">
    <location>
        <begin position="400"/>
        <end position="420"/>
    </location>
</feature>
<organism evidence="5 6">
    <name type="scientific">Nocardia jinanensis</name>
    <dbReference type="NCBI Taxonomy" id="382504"/>
    <lineage>
        <taxon>Bacteria</taxon>
        <taxon>Bacillati</taxon>
        <taxon>Actinomycetota</taxon>
        <taxon>Actinomycetes</taxon>
        <taxon>Mycobacteriales</taxon>
        <taxon>Nocardiaceae</taxon>
        <taxon>Nocardia</taxon>
    </lineage>
</organism>
<evidence type="ECO:0000259" key="4">
    <source>
        <dbReference type="Pfam" id="PF13399"/>
    </source>
</evidence>
<gene>
    <name evidence="5" type="ORF">GCM10011588_23600</name>
</gene>
<evidence type="ECO:0000313" key="6">
    <source>
        <dbReference type="Proteomes" id="UP000638263"/>
    </source>
</evidence>